<dbReference type="GO" id="GO:0043953">
    <property type="term" value="P:protein transport by the Tat complex"/>
    <property type="evidence" value="ECO:0007669"/>
    <property type="project" value="UniProtKB-UniRule"/>
</dbReference>
<feature type="transmembrane region" description="Helical" evidence="5">
    <location>
        <begin position="153"/>
        <end position="178"/>
    </location>
</feature>
<keyword evidence="4 5" id="KW-0472">Membrane</keyword>
<evidence type="ECO:0000256" key="1">
    <source>
        <dbReference type="ARBA" id="ARBA00004141"/>
    </source>
</evidence>
<feature type="transmembrane region" description="Helical" evidence="5">
    <location>
        <begin position="107"/>
        <end position="133"/>
    </location>
</feature>
<dbReference type="PANTHER" id="PTHR30371:SF0">
    <property type="entry name" value="SEC-INDEPENDENT PROTEIN TRANSLOCASE PROTEIN TATC, CHLOROPLASTIC-RELATED"/>
    <property type="match status" value="1"/>
</dbReference>
<protein>
    <recommendedName>
        <fullName evidence="5">Sec-independent protein translocase protein TatC</fullName>
    </recommendedName>
</protein>
<accession>A0A848D9U4</accession>
<dbReference type="GO" id="GO:0009977">
    <property type="term" value="F:proton motive force dependent protein transmembrane transporter activity"/>
    <property type="evidence" value="ECO:0007669"/>
    <property type="project" value="TreeGrafter"/>
</dbReference>
<feature type="transmembrane region" description="Helical" evidence="5">
    <location>
        <begin position="21"/>
        <end position="44"/>
    </location>
</feature>
<proteinExistence type="inferred from homology"/>
<evidence type="ECO:0000256" key="2">
    <source>
        <dbReference type="ARBA" id="ARBA00022692"/>
    </source>
</evidence>
<reference evidence="6" key="1">
    <citation type="journal article" date="2020" name="MBio">
        <title>'Candidatus Ethanoperedens,' a Thermophilic Genus of Archaea Mediating the Anaerobic Oxidation of Ethane.</title>
        <authorList>
            <person name="Hahn C.J."/>
            <person name="Laso-Perez R."/>
            <person name="Vulcano F."/>
            <person name="Vaziourakis K.M."/>
            <person name="Stokke R."/>
            <person name="Steen I.H."/>
            <person name="Teske A."/>
            <person name="Boetius A."/>
            <person name="Liebeke M."/>
            <person name="Amann R."/>
            <person name="Knittel K."/>
            <person name="Wegener G."/>
        </authorList>
    </citation>
    <scope>NUCLEOTIDE SEQUENCE</scope>
    <source>
        <strain evidence="6">GoM-Arc1-LC-WB58</strain>
    </source>
</reference>
<evidence type="ECO:0000256" key="3">
    <source>
        <dbReference type="ARBA" id="ARBA00022989"/>
    </source>
</evidence>
<dbReference type="PANTHER" id="PTHR30371">
    <property type="entry name" value="SEC-INDEPENDENT PROTEIN TRANSLOCASE PROTEIN TATC"/>
    <property type="match status" value="1"/>
</dbReference>
<keyword evidence="5" id="KW-1003">Cell membrane</keyword>
<evidence type="ECO:0000313" key="6">
    <source>
        <dbReference type="EMBL" id="NMG82991.1"/>
    </source>
</evidence>
<keyword evidence="5" id="KW-0811">Translocation</keyword>
<dbReference type="Pfam" id="PF00902">
    <property type="entry name" value="TatC"/>
    <property type="match status" value="1"/>
</dbReference>
<gene>
    <name evidence="5" type="primary">tatC</name>
    <name evidence="6" type="ORF">GIS02_02145</name>
</gene>
<evidence type="ECO:0000256" key="5">
    <source>
        <dbReference type="HAMAP-Rule" id="MF_00902"/>
    </source>
</evidence>
<keyword evidence="3 5" id="KW-1133">Transmembrane helix</keyword>
<keyword evidence="5" id="KW-0813">Transport</keyword>
<feature type="transmembrane region" description="Helical" evidence="5">
    <location>
        <begin position="190"/>
        <end position="209"/>
    </location>
</feature>
<sequence length="241" mass="26874">MPAHSEQLAYIAASLRKKLKLFFIMIITGMLISYSFIDDLIIMIKEDLLPTGAVLIQLSPVELIILKFKISLVAGIVPVIPVLLYTVYTALKERLDVHTRVATSKMVLTFVSAVTLFILGMAYSYYFMLPLFLRFLYATSSNIATATYSIQEFISFIVTMTLLISISFELPLLIIFAVRSGIVTLESVKTYRRHAYVVIFVMAALFTPPDVFSQIIVGSPVIVFYEAGVALAGLGYKNKSQ</sequence>
<comment type="caution">
    <text evidence="6">The sequence shown here is derived from an EMBL/GenBank/DDBJ whole genome shotgun (WGS) entry which is preliminary data.</text>
</comment>
<dbReference type="PRINTS" id="PR01840">
    <property type="entry name" value="TATCFAMILY"/>
</dbReference>
<comment type="subcellular location">
    <subcellularLocation>
        <location evidence="5">Cell membrane</location>
        <topology evidence="5">Multi-pass membrane protein</topology>
    </subcellularLocation>
    <subcellularLocation>
        <location evidence="1">Membrane</location>
        <topology evidence="1">Multi-pass membrane protein</topology>
    </subcellularLocation>
</comment>
<dbReference type="Proteomes" id="UP000606580">
    <property type="component" value="Unassembled WGS sequence"/>
</dbReference>
<comment type="caution">
    <text evidence="5">Lacks conserved residue(s) required for the propagation of feature annotation.</text>
</comment>
<evidence type="ECO:0000313" key="7">
    <source>
        <dbReference type="Proteomes" id="UP000606580"/>
    </source>
</evidence>
<feature type="transmembrane region" description="Helical" evidence="5">
    <location>
        <begin position="64"/>
        <end position="87"/>
    </location>
</feature>
<comment type="similarity">
    <text evidence="5">Belongs to the TatC family.</text>
</comment>
<evidence type="ECO:0000256" key="4">
    <source>
        <dbReference type="ARBA" id="ARBA00023136"/>
    </source>
</evidence>
<dbReference type="GO" id="GO:0065002">
    <property type="term" value="P:intracellular protein transmembrane transport"/>
    <property type="evidence" value="ECO:0007669"/>
    <property type="project" value="TreeGrafter"/>
</dbReference>
<dbReference type="InterPro" id="IPR002033">
    <property type="entry name" value="TatC"/>
</dbReference>
<name>A0A848D9U4_9EURY</name>
<dbReference type="AlphaFoldDB" id="A0A848D9U4"/>
<keyword evidence="5" id="KW-0653">Protein transport</keyword>
<dbReference type="GO" id="GO:0033281">
    <property type="term" value="C:TAT protein transport complex"/>
    <property type="evidence" value="ECO:0007669"/>
    <property type="project" value="UniProtKB-UniRule"/>
</dbReference>
<dbReference type="EMBL" id="WNEG01000039">
    <property type="protein sequence ID" value="NMG82991.1"/>
    <property type="molecule type" value="Genomic_DNA"/>
</dbReference>
<keyword evidence="2 5" id="KW-0812">Transmembrane</keyword>
<comment type="function">
    <text evidence="5">Part of the twin-arginine translocation (Tat) system that transports large folded proteins containing a characteristic twin-arginine motif in their signal peptide across membranes.</text>
</comment>
<comment type="subunit">
    <text evidence="5">Forms a complex with TatA.</text>
</comment>
<organism evidence="6 7">
    <name type="scientific">Candidatus Ethanoperedens thermophilum</name>
    <dbReference type="NCBI Taxonomy" id="2766897"/>
    <lineage>
        <taxon>Archaea</taxon>
        <taxon>Methanobacteriati</taxon>
        <taxon>Methanobacteriota</taxon>
        <taxon>Stenosarchaea group</taxon>
        <taxon>Methanomicrobia</taxon>
        <taxon>Methanosarcinales</taxon>
        <taxon>Methanosarcinales incertae sedis</taxon>
        <taxon>GOM Arc I cluster</taxon>
        <taxon>Candidatus Ethanoperedens</taxon>
    </lineage>
</organism>
<dbReference type="HAMAP" id="MF_00902">
    <property type="entry name" value="TatC"/>
    <property type="match status" value="1"/>
</dbReference>